<feature type="region of interest" description="Disordered" evidence="9">
    <location>
        <begin position="1"/>
        <end position="51"/>
    </location>
</feature>
<evidence type="ECO:0000313" key="12">
    <source>
        <dbReference type="Proteomes" id="UP000800097"/>
    </source>
</evidence>
<dbReference type="InterPro" id="IPR036864">
    <property type="entry name" value="Zn2-C6_fun-type_DNA-bd_sf"/>
</dbReference>
<dbReference type="GeneID" id="54551042"/>
<dbReference type="InterPro" id="IPR051089">
    <property type="entry name" value="prtT"/>
</dbReference>
<dbReference type="PROSITE" id="PS00463">
    <property type="entry name" value="ZN2_CY6_FUNGAL_1"/>
    <property type="match status" value="1"/>
</dbReference>
<feature type="domain" description="Zn(2)-C6 fungal-type" evidence="10">
    <location>
        <begin position="58"/>
        <end position="91"/>
    </location>
</feature>
<reference evidence="11" key="1">
    <citation type="journal article" date="2020" name="Stud. Mycol.">
        <title>101 Dothideomycetes genomes: a test case for predicting lifestyles and emergence of pathogens.</title>
        <authorList>
            <person name="Haridas S."/>
            <person name="Albert R."/>
            <person name="Binder M."/>
            <person name="Bloem J."/>
            <person name="Labutti K."/>
            <person name="Salamov A."/>
            <person name="Andreopoulos B."/>
            <person name="Baker S."/>
            <person name="Barry K."/>
            <person name="Bills G."/>
            <person name="Bluhm B."/>
            <person name="Cannon C."/>
            <person name="Castanera R."/>
            <person name="Culley D."/>
            <person name="Daum C."/>
            <person name="Ezra D."/>
            <person name="Gonzalez J."/>
            <person name="Henrissat B."/>
            <person name="Kuo A."/>
            <person name="Liang C."/>
            <person name="Lipzen A."/>
            <person name="Lutzoni F."/>
            <person name="Magnuson J."/>
            <person name="Mondo S."/>
            <person name="Nolan M."/>
            <person name="Ohm R."/>
            <person name="Pangilinan J."/>
            <person name="Park H.-J."/>
            <person name="Ramirez L."/>
            <person name="Alfaro M."/>
            <person name="Sun H."/>
            <person name="Tritt A."/>
            <person name="Yoshinaga Y."/>
            <person name="Zwiers L.-H."/>
            <person name="Turgeon B."/>
            <person name="Goodwin S."/>
            <person name="Spatafora J."/>
            <person name="Crous P."/>
            <person name="Grigoriev I."/>
        </authorList>
    </citation>
    <scope>NUCLEOTIDE SEQUENCE</scope>
    <source>
        <strain evidence="11">CBS 379.55</strain>
    </source>
</reference>
<evidence type="ECO:0000313" key="11">
    <source>
        <dbReference type="EMBL" id="KAF2278927.1"/>
    </source>
</evidence>
<accession>A0A6A6JRB8</accession>
<proteinExistence type="predicted"/>
<evidence type="ECO:0000256" key="1">
    <source>
        <dbReference type="ARBA" id="ARBA00004123"/>
    </source>
</evidence>
<dbReference type="PANTHER" id="PTHR31845:SF21">
    <property type="entry name" value="REGULATORY PROTEIN LEU3"/>
    <property type="match status" value="1"/>
</dbReference>
<sequence>MSPTTPGTQSTQQLSYIASPTSARSNVFKRPASSDDEAENGENGRQAQSRRTAVVKRACNECRQQKLKCNVQQEPFKACDRCVKQRLRCVIEPNFKRVGKRNRNAEMEKEMEQLRERLAMYEGRGALLPQQASTASNGGNGYGQTSDERDAKDAYLQSQHQQVATSLLDLRSGSPMFVSLGTEPNDVKITPAQATDLFDEFFTHYHPFLPFLEPTRSPDDVYSKDSKLLFWAIISVAARHYQGDTSLLKRLKEPLTDEIWRTIKTQPNHHVVKALCLLCTWPLPARTTVSDPTFMLCGVMMQIAMQIGLHQPTHPQDFSRTKVQLEKEDINDRLRTWAVCNIVAQTVSTGYGQPSITLYDSTLEFRSDDENHMKIMSPTLFVRLRQEMAASRINKLLYASTSRKFADGAATTYMHLENDRMKEERENLDGVDKGTEELHHRAVSLHLHLYSFFNSEPRLERRDDLLDLYYAATGFLQCVFELQAEDKLKYVPFYIMQMSLAAGFALLKLLNSEFSARLPFDQGRNFVLKTIDAMRKSKVMPNDLLDRLAEVLAQLWKESSRGRSSLHSMSQSPVVGNSNISMFNMNPQSERRESNGMLEDPLGLIIRSRMSMSVVFDCVWRWRESQVSGAAEQLDAKVVNNPTNADSSGNETPPPDSLAAENSVHTLSQFNPHLNTLSMPLQLPNGLMSANSFEIFDPVSWMLESQTEWGGFGGTFGQEFGA</sequence>
<feature type="compositionally biased region" description="Polar residues" evidence="9">
    <location>
        <begin position="14"/>
        <end position="25"/>
    </location>
</feature>
<keyword evidence="8" id="KW-0175">Coiled coil</keyword>
<evidence type="ECO:0000256" key="5">
    <source>
        <dbReference type="ARBA" id="ARBA00023125"/>
    </source>
</evidence>
<dbReference type="InterPro" id="IPR007219">
    <property type="entry name" value="XnlR_reg_dom"/>
</dbReference>
<feature type="compositionally biased region" description="Low complexity" evidence="9">
    <location>
        <begin position="1"/>
        <end position="13"/>
    </location>
</feature>
<evidence type="ECO:0000256" key="8">
    <source>
        <dbReference type="SAM" id="Coils"/>
    </source>
</evidence>
<keyword evidence="12" id="KW-1185">Reference proteome</keyword>
<dbReference type="RefSeq" id="XP_033656466.1">
    <property type="nucleotide sequence ID" value="XM_033797867.1"/>
</dbReference>
<protein>
    <submittedName>
        <fullName evidence="11">Zn(II)2Cys6 transcriptional activator</fullName>
    </submittedName>
</protein>
<evidence type="ECO:0000256" key="3">
    <source>
        <dbReference type="ARBA" id="ARBA00022833"/>
    </source>
</evidence>
<feature type="region of interest" description="Disordered" evidence="9">
    <location>
        <begin position="633"/>
        <end position="659"/>
    </location>
</feature>
<dbReference type="SMART" id="SM00906">
    <property type="entry name" value="Fungal_trans"/>
    <property type="match status" value="1"/>
</dbReference>
<dbReference type="CDD" id="cd12148">
    <property type="entry name" value="fungal_TF_MHR"/>
    <property type="match status" value="1"/>
</dbReference>
<dbReference type="InterPro" id="IPR001138">
    <property type="entry name" value="Zn2Cys6_DnaBD"/>
</dbReference>
<name>A0A6A6JRB8_WESOR</name>
<evidence type="ECO:0000256" key="6">
    <source>
        <dbReference type="ARBA" id="ARBA00023163"/>
    </source>
</evidence>
<dbReference type="GO" id="GO:0001216">
    <property type="term" value="F:DNA-binding transcription activator activity"/>
    <property type="evidence" value="ECO:0007669"/>
    <property type="project" value="UniProtKB-ARBA"/>
</dbReference>
<dbReference type="GO" id="GO:0005634">
    <property type="term" value="C:nucleus"/>
    <property type="evidence" value="ECO:0007669"/>
    <property type="project" value="UniProtKB-SubCell"/>
</dbReference>
<keyword evidence="4" id="KW-0805">Transcription regulation</keyword>
<dbReference type="Pfam" id="PF04082">
    <property type="entry name" value="Fungal_trans"/>
    <property type="match status" value="1"/>
</dbReference>
<evidence type="ECO:0000256" key="9">
    <source>
        <dbReference type="SAM" id="MobiDB-lite"/>
    </source>
</evidence>
<dbReference type="PANTHER" id="PTHR31845">
    <property type="entry name" value="FINGER DOMAIN PROTEIN, PUTATIVE-RELATED"/>
    <property type="match status" value="1"/>
</dbReference>
<evidence type="ECO:0000256" key="4">
    <source>
        <dbReference type="ARBA" id="ARBA00023015"/>
    </source>
</evidence>
<dbReference type="Pfam" id="PF00172">
    <property type="entry name" value="Zn_clus"/>
    <property type="match status" value="1"/>
</dbReference>
<feature type="region of interest" description="Disordered" evidence="9">
    <location>
        <begin position="129"/>
        <end position="152"/>
    </location>
</feature>
<dbReference type="CDD" id="cd00067">
    <property type="entry name" value="GAL4"/>
    <property type="match status" value="1"/>
</dbReference>
<evidence type="ECO:0000259" key="10">
    <source>
        <dbReference type="PROSITE" id="PS50048"/>
    </source>
</evidence>
<dbReference type="Gene3D" id="4.10.240.10">
    <property type="entry name" value="Zn(2)-C6 fungal-type DNA-binding domain"/>
    <property type="match status" value="1"/>
</dbReference>
<dbReference type="GO" id="GO:0008270">
    <property type="term" value="F:zinc ion binding"/>
    <property type="evidence" value="ECO:0007669"/>
    <property type="project" value="InterPro"/>
</dbReference>
<feature type="compositionally biased region" description="Polar residues" evidence="9">
    <location>
        <begin position="640"/>
        <end position="651"/>
    </location>
</feature>
<evidence type="ECO:0000256" key="7">
    <source>
        <dbReference type="ARBA" id="ARBA00023242"/>
    </source>
</evidence>
<dbReference type="OrthoDB" id="2341546at2759"/>
<dbReference type="SMART" id="SM00066">
    <property type="entry name" value="GAL4"/>
    <property type="match status" value="1"/>
</dbReference>
<dbReference type="EMBL" id="ML986487">
    <property type="protein sequence ID" value="KAF2278927.1"/>
    <property type="molecule type" value="Genomic_DNA"/>
</dbReference>
<dbReference type="PROSITE" id="PS50048">
    <property type="entry name" value="ZN2_CY6_FUNGAL_2"/>
    <property type="match status" value="1"/>
</dbReference>
<organism evidence="11 12">
    <name type="scientific">Westerdykella ornata</name>
    <dbReference type="NCBI Taxonomy" id="318751"/>
    <lineage>
        <taxon>Eukaryota</taxon>
        <taxon>Fungi</taxon>
        <taxon>Dikarya</taxon>
        <taxon>Ascomycota</taxon>
        <taxon>Pezizomycotina</taxon>
        <taxon>Dothideomycetes</taxon>
        <taxon>Pleosporomycetidae</taxon>
        <taxon>Pleosporales</taxon>
        <taxon>Sporormiaceae</taxon>
        <taxon>Westerdykella</taxon>
    </lineage>
</organism>
<keyword evidence="7" id="KW-0539">Nucleus</keyword>
<keyword evidence="3" id="KW-0862">Zinc</keyword>
<gene>
    <name evidence="11" type="ORF">EI97DRAFT_431165</name>
</gene>
<dbReference type="AlphaFoldDB" id="A0A6A6JRB8"/>
<feature type="coiled-coil region" evidence="8">
    <location>
        <begin position="97"/>
        <end position="124"/>
    </location>
</feature>
<dbReference type="SUPFAM" id="SSF57701">
    <property type="entry name" value="Zn2/Cys6 DNA-binding domain"/>
    <property type="match status" value="1"/>
</dbReference>
<dbReference type="GO" id="GO:0000976">
    <property type="term" value="F:transcription cis-regulatory region binding"/>
    <property type="evidence" value="ECO:0007669"/>
    <property type="project" value="TreeGrafter"/>
</dbReference>
<comment type="subcellular location">
    <subcellularLocation>
        <location evidence="1">Nucleus</location>
    </subcellularLocation>
</comment>
<evidence type="ECO:0000256" key="2">
    <source>
        <dbReference type="ARBA" id="ARBA00022723"/>
    </source>
</evidence>
<dbReference type="GO" id="GO:0000981">
    <property type="term" value="F:DNA-binding transcription factor activity, RNA polymerase II-specific"/>
    <property type="evidence" value="ECO:0007669"/>
    <property type="project" value="InterPro"/>
</dbReference>
<keyword evidence="6" id="KW-0804">Transcription</keyword>
<dbReference type="GO" id="GO:0006351">
    <property type="term" value="P:DNA-templated transcription"/>
    <property type="evidence" value="ECO:0007669"/>
    <property type="project" value="InterPro"/>
</dbReference>
<keyword evidence="2" id="KW-0479">Metal-binding</keyword>
<dbReference type="FunFam" id="4.10.240.10:FF:000003">
    <property type="entry name" value="C6 transcription factor (Leu3)"/>
    <property type="match status" value="1"/>
</dbReference>
<keyword evidence="5" id="KW-0238">DNA-binding</keyword>
<dbReference type="Proteomes" id="UP000800097">
    <property type="component" value="Unassembled WGS sequence"/>
</dbReference>